<dbReference type="Proteomes" id="UP000800092">
    <property type="component" value="Unassembled WGS sequence"/>
</dbReference>
<accession>A0A6A6H7F4</accession>
<proteinExistence type="inferred from homology"/>
<dbReference type="PROSITE" id="PS51719">
    <property type="entry name" value="G_SEPTIN"/>
    <property type="match status" value="1"/>
</dbReference>
<evidence type="ECO:0000256" key="2">
    <source>
        <dbReference type="SAM" id="MobiDB-lite"/>
    </source>
</evidence>
<dbReference type="Gene3D" id="3.40.50.300">
    <property type="entry name" value="P-loop containing nucleotide triphosphate hydrolases"/>
    <property type="match status" value="1"/>
</dbReference>
<feature type="compositionally biased region" description="Polar residues" evidence="2">
    <location>
        <begin position="273"/>
        <end position="283"/>
    </location>
</feature>
<evidence type="ECO:0000259" key="3">
    <source>
        <dbReference type="PROSITE" id="PS51719"/>
    </source>
</evidence>
<feature type="compositionally biased region" description="Basic and acidic residues" evidence="2">
    <location>
        <begin position="1"/>
        <end position="10"/>
    </location>
</feature>
<keyword evidence="5" id="KW-1185">Reference proteome</keyword>
<feature type="region of interest" description="Disordered" evidence="2">
    <location>
        <begin position="1"/>
        <end position="232"/>
    </location>
</feature>
<dbReference type="Pfam" id="PF20571">
    <property type="entry name" value="DUF6780"/>
    <property type="match status" value="1"/>
</dbReference>
<dbReference type="AlphaFoldDB" id="A0A6A6H7F4"/>
<sequence length="768" mass="83760">MGPATDKDLPAPHSRKQSITGTPPPRPPSGAPTTFFLKREEDMNNTSSVEDVQAAETSPATVRDSSYGVQSLEDAIGSAFLENGEGEKDGHKGTVLGKRKSPKNPVHPKIIAAAQRIISPESPRAASSLASSPSQNSGRRSSQISISQPLTPFRLSPTPGSGAPSSPKTGSLKSLKLSDDESAADDTESQAVESGNEDEHDHNEENSLVQPAKAPQLVMPSIKMPTRRPFTDRGKRIGKLKILVAGPAGTGKTSLIRSIMQCCEDIVHVDPLPTSQSTSQINEKSPKSSQSKERPASTSVFSEVHASTRSYPAWWTEDEESKTIRRRKSMGDAVLERNICFVDAPSYTGYETSLPNLEPTIQYIDRLLHRNVAFKSLTDSELLDMLSGNGGVQVDLILLVLSHGHNAEDISMISRLCQMTNVIPVIGKADMIGPETVASLKVRLLEDLSDADVQPFLFGKSIEECQKEPLQSPPFVVSSAPGSDAETMDASLLMSSEYMQPLLPSELYTLVDQIFEPDNAAWLRHSAARKFLQWRSTRDGKSMLMNKPTPTHAGGTTFEIDSARKKGPSNITSPDISRSSSSSQDHLLPSSSRSLSPAASLPPHDQHQNALTLLTNRPQREEHLAQVRLAKWATDLQRSLQNERDRYERLARGEPTSYLMDKLEECNAGPTAVEQEGMLVRTKDGAMARRRTGRLPRGPIQDARDPLGLLGWADQVGQKGWLVVQVLGGCGIAGALAMWIWRSWGESSNSWFSSVGLDNWGAWSFVER</sequence>
<dbReference type="InterPro" id="IPR046707">
    <property type="entry name" value="DUF6780"/>
</dbReference>
<dbReference type="InterPro" id="IPR027417">
    <property type="entry name" value="P-loop_NTPase"/>
</dbReference>
<dbReference type="EMBL" id="ML991801">
    <property type="protein sequence ID" value="KAF2234044.1"/>
    <property type="molecule type" value="Genomic_DNA"/>
</dbReference>
<keyword evidence="1" id="KW-0342">GTP-binding</keyword>
<feature type="compositionally biased region" description="Low complexity" evidence="2">
    <location>
        <begin position="156"/>
        <end position="175"/>
    </location>
</feature>
<feature type="region of interest" description="Disordered" evidence="2">
    <location>
        <begin position="271"/>
        <end position="304"/>
    </location>
</feature>
<organism evidence="4 5">
    <name type="scientific">Viridothelium virens</name>
    <name type="common">Speckled blister lichen</name>
    <name type="synonym">Trypethelium virens</name>
    <dbReference type="NCBI Taxonomy" id="1048519"/>
    <lineage>
        <taxon>Eukaryota</taxon>
        <taxon>Fungi</taxon>
        <taxon>Dikarya</taxon>
        <taxon>Ascomycota</taxon>
        <taxon>Pezizomycotina</taxon>
        <taxon>Dothideomycetes</taxon>
        <taxon>Dothideomycetes incertae sedis</taxon>
        <taxon>Trypetheliales</taxon>
        <taxon>Trypetheliaceae</taxon>
        <taxon>Viridothelium</taxon>
    </lineage>
</organism>
<feature type="compositionally biased region" description="Basic and acidic residues" evidence="2">
    <location>
        <begin position="284"/>
        <end position="295"/>
    </location>
</feature>
<dbReference type="PANTHER" id="PTHR18884">
    <property type="entry name" value="SEPTIN"/>
    <property type="match status" value="1"/>
</dbReference>
<evidence type="ECO:0000313" key="4">
    <source>
        <dbReference type="EMBL" id="KAF2234044.1"/>
    </source>
</evidence>
<feature type="compositionally biased region" description="Low complexity" evidence="2">
    <location>
        <begin position="119"/>
        <end position="148"/>
    </location>
</feature>
<name>A0A6A6H7F4_VIRVR</name>
<dbReference type="OrthoDB" id="4150765at2759"/>
<feature type="compositionally biased region" description="Polar residues" evidence="2">
    <location>
        <begin position="44"/>
        <end position="69"/>
    </location>
</feature>
<dbReference type="SUPFAM" id="SSF52540">
    <property type="entry name" value="P-loop containing nucleoside triphosphate hydrolases"/>
    <property type="match status" value="1"/>
</dbReference>
<dbReference type="GO" id="GO:0005525">
    <property type="term" value="F:GTP binding"/>
    <property type="evidence" value="ECO:0007669"/>
    <property type="project" value="UniProtKB-KW"/>
</dbReference>
<comment type="similarity">
    <text evidence="1">Belongs to the TRAFAC class TrmE-Era-EngA-EngB-Septin-like GTPase superfamily. Septin GTPase family.</text>
</comment>
<dbReference type="InterPro" id="IPR030379">
    <property type="entry name" value="G_SEPTIN_dom"/>
</dbReference>
<feature type="region of interest" description="Disordered" evidence="2">
    <location>
        <begin position="541"/>
        <end position="605"/>
    </location>
</feature>
<protein>
    <recommendedName>
        <fullName evidence="3">Septin-type G domain-containing protein</fullName>
    </recommendedName>
</protein>
<dbReference type="Pfam" id="PF00735">
    <property type="entry name" value="Septin"/>
    <property type="match status" value="1"/>
</dbReference>
<feature type="compositionally biased region" description="Low complexity" evidence="2">
    <location>
        <begin position="569"/>
        <end position="603"/>
    </location>
</feature>
<keyword evidence="1" id="KW-0547">Nucleotide-binding</keyword>
<gene>
    <name evidence="4" type="ORF">EV356DRAFT_447313</name>
</gene>
<feature type="domain" description="Septin-type G" evidence="3">
    <location>
        <begin position="236"/>
        <end position="541"/>
    </location>
</feature>
<reference evidence="4" key="1">
    <citation type="journal article" date="2020" name="Stud. Mycol.">
        <title>101 Dothideomycetes genomes: a test case for predicting lifestyles and emergence of pathogens.</title>
        <authorList>
            <person name="Haridas S."/>
            <person name="Albert R."/>
            <person name="Binder M."/>
            <person name="Bloem J."/>
            <person name="Labutti K."/>
            <person name="Salamov A."/>
            <person name="Andreopoulos B."/>
            <person name="Baker S."/>
            <person name="Barry K."/>
            <person name="Bills G."/>
            <person name="Bluhm B."/>
            <person name="Cannon C."/>
            <person name="Castanera R."/>
            <person name="Culley D."/>
            <person name="Daum C."/>
            <person name="Ezra D."/>
            <person name="Gonzalez J."/>
            <person name="Henrissat B."/>
            <person name="Kuo A."/>
            <person name="Liang C."/>
            <person name="Lipzen A."/>
            <person name="Lutzoni F."/>
            <person name="Magnuson J."/>
            <person name="Mondo S."/>
            <person name="Nolan M."/>
            <person name="Ohm R."/>
            <person name="Pangilinan J."/>
            <person name="Park H.-J."/>
            <person name="Ramirez L."/>
            <person name="Alfaro M."/>
            <person name="Sun H."/>
            <person name="Tritt A."/>
            <person name="Yoshinaga Y."/>
            <person name="Zwiers L.-H."/>
            <person name="Turgeon B."/>
            <person name="Goodwin S."/>
            <person name="Spatafora J."/>
            <person name="Crous P."/>
            <person name="Grigoriev I."/>
        </authorList>
    </citation>
    <scope>NUCLEOTIDE SEQUENCE</scope>
    <source>
        <strain evidence="4">Tuck. ex Michener</strain>
    </source>
</reference>
<evidence type="ECO:0000313" key="5">
    <source>
        <dbReference type="Proteomes" id="UP000800092"/>
    </source>
</evidence>
<evidence type="ECO:0000256" key="1">
    <source>
        <dbReference type="RuleBase" id="RU004560"/>
    </source>
</evidence>